<sequence length="165" mass="18870">MILQMFKKTKVLNLERSYRAPIDTVWRAWTEPDMLRQWWGPEKTFVPECDVDLRVGGALHIVMEAGPEMGKYQGTRWPMSGTFTHIERPTRLTYDARSWTEGEEEGTTIHHTNDITLTGNDGSTTVRMHITISRIGPKAKMAAFGMKWGYKAQLGKLEKLLSDQA</sequence>
<proteinExistence type="inferred from homology"/>
<protein>
    <submittedName>
        <fullName evidence="3">Activator of Hsp90 ATPase 1 family protein</fullName>
    </submittedName>
</protein>
<dbReference type="RefSeq" id="WP_003926748.1">
    <property type="nucleotide sequence ID" value="NZ_BCTB01000004.1"/>
</dbReference>
<dbReference type="AlphaFoldDB" id="A0A117ILH2"/>
<evidence type="ECO:0000259" key="2">
    <source>
        <dbReference type="Pfam" id="PF08327"/>
    </source>
</evidence>
<comment type="caution">
    <text evidence="3">The sequence shown here is derived from an EMBL/GenBank/DDBJ whole genome shotgun (WGS) entry which is preliminary data.</text>
</comment>
<reference evidence="4" key="2">
    <citation type="submission" date="2016-02" db="EMBL/GenBank/DDBJ databases">
        <title>Draft genome sequence of five rapidly growing Mycobacterium species.</title>
        <authorList>
            <person name="Katahira K."/>
            <person name="Gotou Y."/>
            <person name="Iida K."/>
            <person name="Ogura Y."/>
            <person name="Hayashi T."/>
        </authorList>
    </citation>
    <scope>NUCLEOTIDE SEQUENCE [LARGE SCALE GENOMIC DNA]</scope>
    <source>
        <strain evidence="4">JCM6362</strain>
    </source>
</reference>
<reference evidence="3 4" key="1">
    <citation type="journal article" date="2016" name="Genome Announc.">
        <title>Draft Genome Sequences of Five Rapidly Growing Mycobacterium Species, M. thermoresistibile, M. fortuitum subsp. acetamidolyticum, M. canariasense, M. brisbanense, and M. novocastrense.</title>
        <authorList>
            <person name="Katahira K."/>
            <person name="Ogura Y."/>
            <person name="Gotoh Y."/>
            <person name="Hayashi T."/>
        </authorList>
    </citation>
    <scope>NUCLEOTIDE SEQUENCE [LARGE SCALE GENOMIC DNA]</scope>
    <source>
        <strain evidence="3 4">JCM6362</strain>
    </source>
</reference>
<dbReference type="CDD" id="cd07814">
    <property type="entry name" value="SRPBCC_CalC_Aha1-like"/>
    <property type="match status" value="1"/>
</dbReference>
<evidence type="ECO:0000256" key="1">
    <source>
        <dbReference type="ARBA" id="ARBA00006817"/>
    </source>
</evidence>
<dbReference type="Pfam" id="PF08327">
    <property type="entry name" value="AHSA1"/>
    <property type="match status" value="1"/>
</dbReference>
<dbReference type="EMBL" id="BCTB01000004">
    <property type="protein sequence ID" value="GAT13690.1"/>
    <property type="molecule type" value="Genomic_DNA"/>
</dbReference>
<dbReference type="Proteomes" id="UP000069654">
    <property type="component" value="Unassembled WGS sequence"/>
</dbReference>
<evidence type="ECO:0000313" key="4">
    <source>
        <dbReference type="Proteomes" id="UP000069654"/>
    </source>
</evidence>
<comment type="similarity">
    <text evidence="1">Belongs to the AHA1 family.</text>
</comment>
<dbReference type="STRING" id="1797.RMCT_0661"/>
<evidence type="ECO:0000313" key="3">
    <source>
        <dbReference type="EMBL" id="GAT13690.1"/>
    </source>
</evidence>
<accession>A0A117ILH2</accession>
<organism evidence="3 4">
    <name type="scientific">Mycolicibacterium thermoresistibile</name>
    <name type="common">Mycobacterium thermoresistibile</name>
    <dbReference type="NCBI Taxonomy" id="1797"/>
    <lineage>
        <taxon>Bacteria</taxon>
        <taxon>Bacillati</taxon>
        <taxon>Actinomycetota</taxon>
        <taxon>Actinomycetes</taxon>
        <taxon>Mycobacteriales</taxon>
        <taxon>Mycobacteriaceae</taxon>
        <taxon>Mycolicibacterium</taxon>
    </lineage>
</organism>
<feature type="domain" description="Activator of Hsp90 ATPase homologue 1/2-like C-terminal" evidence="2">
    <location>
        <begin position="19"/>
        <end position="161"/>
    </location>
</feature>
<dbReference type="OMA" id="AWTDPKY"/>
<dbReference type="SUPFAM" id="SSF55961">
    <property type="entry name" value="Bet v1-like"/>
    <property type="match status" value="1"/>
</dbReference>
<gene>
    <name evidence="3" type="ORF">RMCT_0661</name>
</gene>
<dbReference type="InterPro" id="IPR013538">
    <property type="entry name" value="ASHA1/2-like_C"/>
</dbReference>
<dbReference type="Gene3D" id="3.30.530.20">
    <property type="match status" value="1"/>
</dbReference>
<name>A0A117ILH2_MYCTH</name>
<dbReference type="OrthoDB" id="3365660at2"/>
<dbReference type="InterPro" id="IPR023393">
    <property type="entry name" value="START-like_dom_sf"/>
</dbReference>